<dbReference type="NCBIfam" id="TIGR02180">
    <property type="entry name" value="GRX_euk"/>
    <property type="match status" value="1"/>
</dbReference>
<dbReference type="Pfam" id="PF00462">
    <property type="entry name" value="Glutaredoxin"/>
    <property type="match status" value="1"/>
</dbReference>
<comment type="function">
    <text evidence="4">Glutathione-dependent oxidoreductase that facilitates the maintenance of mitochondrial redox homeostasis upon induction of apoptosis by oxidative stress. Involved in response to hydrogen peroxide and regulation of apoptosis caused by oxidative stress. Acts as a very efficient catalyst of monothiol reactions because of its high affinity for protein glutathione-mixed disulfides. Can receive electrons not only from glutathione (GSH), but also from thioredoxin reductase supporting both monothiol and dithiol reactions. Efficiently catalyzes both glutathionylation and deglutathionylation of mitochondrial complex I, which in turn regulates the superoxide production by the complex. Overexpression decreases the susceptibility to apoptosis and prevents loss of cardiolipin and cytochrome c release.</text>
</comment>
<dbReference type="EMBL" id="OUUW01000001">
    <property type="protein sequence ID" value="SPP75420.1"/>
    <property type="molecule type" value="Genomic_DNA"/>
</dbReference>
<comment type="similarity">
    <text evidence="1">Belongs to the glutaredoxin family.</text>
</comment>
<organism evidence="8 9">
    <name type="scientific">Drosophila guanche</name>
    <name type="common">Fruit fly</name>
    <dbReference type="NCBI Taxonomy" id="7266"/>
    <lineage>
        <taxon>Eukaryota</taxon>
        <taxon>Metazoa</taxon>
        <taxon>Ecdysozoa</taxon>
        <taxon>Arthropoda</taxon>
        <taxon>Hexapoda</taxon>
        <taxon>Insecta</taxon>
        <taxon>Pterygota</taxon>
        <taxon>Neoptera</taxon>
        <taxon>Endopterygota</taxon>
        <taxon>Diptera</taxon>
        <taxon>Brachycera</taxon>
        <taxon>Muscomorpha</taxon>
        <taxon>Ephydroidea</taxon>
        <taxon>Drosophilidae</taxon>
        <taxon>Drosophila</taxon>
        <taxon>Sophophora</taxon>
    </lineage>
</organism>
<keyword evidence="9" id="KW-1185">Reference proteome</keyword>
<feature type="domain" description="Glutaredoxin" evidence="7">
    <location>
        <begin position="38"/>
        <end position="100"/>
    </location>
</feature>
<dbReference type="OMA" id="DSTHAQF"/>
<dbReference type="GO" id="GO:0015038">
    <property type="term" value="F:glutathione disulfide oxidoreductase activity"/>
    <property type="evidence" value="ECO:0007669"/>
    <property type="project" value="TreeGrafter"/>
</dbReference>
<evidence type="ECO:0000313" key="9">
    <source>
        <dbReference type="Proteomes" id="UP000268350"/>
    </source>
</evidence>
<gene>
    <name evidence="8" type="ORF">DGUA_6G003222</name>
</gene>
<dbReference type="GO" id="GO:0005737">
    <property type="term" value="C:cytoplasm"/>
    <property type="evidence" value="ECO:0007669"/>
    <property type="project" value="TreeGrafter"/>
</dbReference>
<comment type="subunit">
    <text evidence="5">Monomer; active form. Homodimer; inactive form. The homodimer is probably linked by 1 2Fe-2S cluster.</text>
</comment>
<dbReference type="PANTHER" id="PTHR45694">
    <property type="entry name" value="GLUTAREDOXIN 2"/>
    <property type="match status" value="1"/>
</dbReference>
<dbReference type="AlphaFoldDB" id="A0A3B0JJB4"/>
<dbReference type="CDD" id="cd03419">
    <property type="entry name" value="GRX_GRXh_1_2_like"/>
    <property type="match status" value="1"/>
</dbReference>
<dbReference type="PRINTS" id="PR00160">
    <property type="entry name" value="GLUTAREDOXIN"/>
</dbReference>
<dbReference type="GO" id="GO:0034599">
    <property type="term" value="P:cellular response to oxidative stress"/>
    <property type="evidence" value="ECO:0007669"/>
    <property type="project" value="TreeGrafter"/>
</dbReference>
<evidence type="ECO:0000256" key="5">
    <source>
        <dbReference type="ARBA" id="ARBA00038558"/>
    </source>
</evidence>
<dbReference type="InterPro" id="IPR036249">
    <property type="entry name" value="Thioredoxin-like_sf"/>
</dbReference>
<dbReference type="Gene3D" id="3.40.30.10">
    <property type="entry name" value="Glutaredoxin"/>
    <property type="match status" value="1"/>
</dbReference>
<evidence type="ECO:0000259" key="7">
    <source>
        <dbReference type="Pfam" id="PF00462"/>
    </source>
</evidence>
<evidence type="ECO:0000256" key="3">
    <source>
        <dbReference type="ARBA" id="ARBA00023284"/>
    </source>
</evidence>
<keyword evidence="3" id="KW-0676">Redox-active center</keyword>
<dbReference type="FunFam" id="3.40.30.10:FF:000026">
    <property type="entry name" value="Glutaredoxin 2"/>
    <property type="match status" value="1"/>
</dbReference>
<name>A0A3B0JJB4_DROGU</name>
<dbReference type="SUPFAM" id="SSF52833">
    <property type="entry name" value="Thioredoxin-like"/>
    <property type="match status" value="1"/>
</dbReference>
<dbReference type="InterPro" id="IPR002109">
    <property type="entry name" value="Glutaredoxin"/>
</dbReference>
<proteinExistence type="inferred from homology"/>
<dbReference type="InterPro" id="IPR011899">
    <property type="entry name" value="Glutaredoxin_euk/vir"/>
</dbReference>
<evidence type="ECO:0000313" key="8">
    <source>
        <dbReference type="EMBL" id="SPP75420.1"/>
    </source>
</evidence>
<reference evidence="9" key="1">
    <citation type="submission" date="2018-01" db="EMBL/GenBank/DDBJ databases">
        <authorList>
            <person name="Alioto T."/>
            <person name="Alioto T."/>
        </authorList>
    </citation>
    <scope>NUCLEOTIDE SEQUENCE [LARGE SCALE GENOMIC DNA]</scope>
</reference>
<dbReference type="PROSITE" id="PS51354">
    <property type="entry name" value="GLUTAREDOXIN_2"/>
    <property type="match status" value="1"/>
</dbReference>
<accession>A0A3B0JJB4</accession>
<dbReference type="Proteomes" id="UP000268350">
    <property type="component" value="Unassembled WGS sequence"/>
</dbReference>
<dbReference type="STRING" id="7266.A0A3B0JJB4"/>
<dbReference type="InterPro" id="IPR014025">
    <property type="entry name" value="Glutaredoxin_subgr"/>
</dbReference>
<dbReference type="PANTHER" id="PTHR45694:SF5">
    <property type="entry name" value="GLUTAREDOXIN 2"/>
    <property type="match status" value="1"/>
</dbReference>
<protein>
    <recommendedName>
        <fullName evidence="6">Glutaredoxin-2, mitochondrial</fullName>
    </recommendedName>
</protein>
<evidence type="ECO:0000256" key="1">
    <source>
        <dbReference type="ARBA" id="ARBA00007787"/>
    </source>
</evidence>
<evidence type="ECO:0000256" key="2">
    <source>
        <dbReference type="ARBA" id="ARBA00023206"/>
    </source>
</evidence>
<dbReference type="OrthoDB" id="418495at2759"/>
<evidence type="ECO:0000256" key="4">
    <source>
        <dbReference type="ARBA" id="ARBA00037470"/>
    </source>
</evidence>
<evidence type="ECO:0000256" key="6">
    <source>
        <dbReference type="ARBA" id="ARBA00039819"/>
    </source>
</evidence>
<sequence length="120" mass="13538">MGSVVSQLQTPALYMNMNMNMNSPQAQFVRETISAHKVVIFSKSFCPYCSMAKEQFRKVNVNATVIELDQRDDGNEIQEVLGEMTGARTVPRCFIDGKFVGGGTDVKRLYDQGLLQKYFQ</sequence>
<keyword evidence="2" id="KW-0318">Glutathionylation</keyword>